<feature type="region of interest" description="Disordered" evidence="1">
    <location>
        <begin position="159"/>
        <end position="182"/>
    </location>
</feature>
<evidence type="ECO:0000313" key="3">
    <source>
        <dbReference type="Proteomes" id="UP000325313"/>
    </source>
</evidence>
<sequence>MAQVLTTGIVQNSRRNKPDIPLSQTTRTSGKNLVDLFTTPTNRPPTLTRQLQWPSTRLLPALPQPLLRHSALQPINHPSPAKEGMAIPNRDMKQLGIPKFHPKYSLIDQRSQSKAKARLTQRLIGRDGRLSTITGMNLKECNPGMRIERENSRDYLMFNDNRYPKPVQPYLTPGRRSQKKQK</sequence>
<protein>
    <submittedName>
        <fullName evidence="2">Uncharacterized protein</fullName>
    </submittedName>
</protein>
<accession>A0A5B0QK78</accession>
<dbReference type="AlphaFoldDB" id="A0A5B0QK78"/>
<dbReference type="EMBL" id="VDEP01000276">
    <property type="protein sequence ID" value="KAA1113681.1"/>
    <property type="molecule type" value="Genomic_DNA"/>
</dbReference>
<comment type="caution">
    <text evidence="2">The sequence shown here is derived from an EMBL/GenBank/DDBJ whole genome shotgun (WGS) entry which is preliminary data.</text>
</comment>
<organism evidence="2 3">
    <name type="scientific">Puccinia graminis f. sp. tritici</name>
    <dbReference type="NCBI Taxonomy" id="56615"/>
    <lineage>
        <taxon>Eukaryota</taxon>
        <taxon>Fungi</taxon>
        <taxon>Dikarya</taxon>
        <taxon>Basidiomycota</taxon>
        <taxon>Pucciniomycotina</taxon>
        <taxon>Pucciniomycetes</taxon>
        <taxon>Pucciniales</taxon>
        <taxon>Pucciniaceae</taxon>
        <taxon>Puccinia</taxon>
    </lineage>
</organism>
<feature type="region of interest" description="Disordered" evidence="1">
    <location>
        <begin position="1"/>
        <end position="26"/>
    </location>
</feature>
<evidence type="ECO:0000313" key="2">
    <source>
        <dbReference type="EMBL" id="KAA1113681.1"/>
    </source>
</evidence>
<feature type="compositionally biased region" description="Polar residues" evidence="1">
    <location>
        <begin position="1"/>
        <end position="13"/>
    </location>
</feature>
<name>A0A5B0QK78_PUCGR</name>
<proteinExistence type="predicted"/>
<reference evidence="2 3" key="1">
    <citation type="submission" date="2019-05" db="EMBL/GenBank/DDBJ databases">
        <title>Emergence of the Ug99 lineage of the wheat stem rust pathogen through somatic hybridization.</title>
        <authorList>
            <person name="Li F."/>
            <person name="Upadhyaya N.M."/>
            <person name="Sperschneider J."/>
            <person name="Matny O."/>
            <person name="Nguyen-Phuc H."/>
            <person name="Mago R."/>
            <person name="Raley C."/>
            <person name="Miller M.E."/>
            <person name="Silverstein K.A.T."/>
            <person name="Henningsen E."/>
            <person name="Hirsch C.D."/>
            <person name="Visser B."/>
            <person name="Pretorius Z.A."/>
            <person name="Steffenson B.J."/>
            <person name="Schwessinger B."/>
            <person name="Dodds P.N."/>
            <person name="Figueroa M."/>
        </authorList>
    </citation>
    <scope>NUCLEOTIDE SEQUENCE [LARGE SCALE GENOMIC DNA]</scope>
    <source>
        <strain evidence="2 3">Ug99</strain>
    </source>
</reference>
<dbReference type="Proteomes" id="UP000325313">
    <property type="component" value="Unassembled WGS sequence"/>
</dbReference>
<gene>
    <name evidence="2" type="ORF">PGTUg99_020189</name>
</gene>
<evidence type="ECO:0000256" key="1">
    <source>
        <dbReference type="SAM" id="MobiDB-lite"/>
    </source>
</evidence>